<feature type="domain" description="Transposase DDE" evidence="1">
    <location>
        <begin position="11"/>
        <end position="439"/>
    </location>
</feature>
<reference evidence="2 3" key="1">
    <citation type="submission" date="2020-03" db="EMBL/GenBank/DDBJ databases">
        <title>Sequencing the genomes of 1000 actinobacteria strains.</title>
        <authorList>
            <person name="Klenk H.-P."/>
        </authorList>
    </citation>
    <scope>NUCLEOTIDE SEQUENCE [LARGE SCALE GENOMIC DNA]</scope>
    <source>
        <strain evidence="2 3">DSM 18964</strain>
    </source>
</reference>
<accession>A0A846S1T2</accession>
<proteinExistence type="predicted"/>
<sequence length="508" mass="55796">MKLTRTYPRLHIDTAPSNAVGHPGGLLLTETVHASGLGHHLKTALAPWKKPFAVHDPAKILLDLAITLALGGDALSDSTALRDEPDLYGPVASKATITKIIQTLAADVDRSLAAINQARAATRTRVWELAGQHAPNHDANAQDPLIIDIDASLVTSHSEKENAKPTYKKGFGFHPLLAFIDHGHAGSGDPVAEILRPGNAGSNTAADHIKLVKLILDQLPSRSPRPGKSVLIRTDTAGGTHDFVEFLTKRRLSYSVGWMLPENTPELYRQLTDLGAWETAYDTNGEPRDGADVAELTGALDLADWPEGMRVIVRREHPHPGAQLRFDDVDGYRLTAFVTNTKGHQLADLEVRHRSRARCEDRIRIAKESGLRNLPLKGFDQNQNWLAVVALAGEIEAWKSLLAFPDHEIRRWEPKKLRMHVYAVPATIARTARRVVVHMRKPPLPGLAPSWPGWTDYGHCRDRPQVDVAVVHVRTREKNPGIGVPASTVARHGAVSYPTARISFSTRP</sequence>
<dbReference type="NCBIfam" id="NF033539">
    <property type="entry name" value="transpos_IS1380"/>
    <property type="match status" value="1"/>
</dbReference>
<comment type="caution">
    <text evidence="2">The sequence shown here is derived from an EMBL/GenBank/DDBJ whole genome shotgun (WGS) entry which is preliminary data.</text>
</comment>
<evidence type="ECO:0000313" key="2">
    <source>
        <dbReference type="EMBL" id="NJC57645.1"/>
    </source>
</evidence>
<dbReference type="AlphaFoldDB" id="A0A846S1T2"/>
<evidence type="ECO:0000313" key="3">
    <source>
        <dbReference type="Proteomes" id="UP000576792"/>
    </source>
</evidence>
<dbReference type="EMBL" id="JAATJN010000001">
    <property type="protein sequence ID" value="NJC57645.1"/>
    <property type="molecule type" value="Genomic_DNA"/>
</dbReference>
<dbReference type="Proteomes" id="UP000576792">
    <property type="component" value="Unassembled WGS sequence"/>
</dbReference>
<evidence type="ECO:0000259" key="1">
    <source>
        <dbReference type="Pfam" id="PF13701"/>
    </source>
</evidence>
<keyword evidence="3" id="KW-1185">Reference proteome</keyword>
<dbReference type="InterPro" id="IPR047960">
    <property type="entry name" value="Transpos_IS1380"/>
</dbReference>
<dbReference type="Pfam" id="PF13701">
    <property type="entry name" value="DDE_Tnp_1_4"/>
    <property type="match status" value="1"/>
</dbReference>
<protein>
    <recommendedName>
        <fullName evidence="1">Transposase DDE domain-containing protein</fullName>
    </recommendedName>
</protein>
<organism evidence="2 3">
    <name type="scientific">Brevibacterium marinum</name>
    <dbReference type="NCBI Taxonomy" id="418643"/>
    <lineage>
        <taxon>Bacteria</taxon>
        <taxon>Bacillati</taxon>
        <taxon>Actinomycetota</taxon>
        <taxon>Actinomycetes</taxon>
        <taxon>Micrococcales</taxon>
        <taxon>Brevibacteriaceae</taxon>
        <taxon>Brevibacterium</taxon>
    </lineage>
</organism>
<dbReference type="InterPro" id="IPR025668">
    <property type="entry name" value="Tnp_DDE_dom"/>
</dbReference>
<gene>
    <name evidence="2" type="ORF">BKA07_002680</name>
</gene>
<name>A0A846S1T2_9MICO</name>